<evidence type="ECO:0000313" key="3">
    <source>
        <dbReference type="Proteomes" id="UP000444185"/>
    </source>
</evidence>
<keyword evidence="3" id="KW-1185">Reference proteome</keyword>
<evidence type="ECO:0000256" key="1">
    <source>
        <dbReference type="SAM" id="SignalP"/>
    </source>
</evidence>
<gene>
    <name evidence="2" type="ORF">GRI42_05550</name>
</gene>
<dbReference type="InterPro" id="IPR007332">
    <property type="entry name" value="DUF411"/>
</dbReference>
<sequence length="161" mass="16988">MTLTSFTRTPLRLALGLALAACAGAAQATSITMYRDPNCGCCLSWLKHANEHFAKGEEKVTAKSVNSPNIAALKSDKGVPADLVSCHTAIVDGMVIEGHVPAADIERLLEERPKGITGLAVAGMPLGSPGMEAGERRQAYQVIAFGPNKRVVWATYPARDG</sequence>
<feature type="chain" id="PRO_5032348730" evidence="1">
    <location>
        <begin position="29"/>
        <end position="161"/>
    </location>
</feature>
<keyword evidence="1" id="KW-0732">Signal</keyword>
<organism evidence="2 3">
    <name type="scientific">Qipengyuania gaetbuli</name>
    <dbReference type="NCBI Taxonomy" id="266952"/>
    <lineage>
        <taxon>Bacteria</taxon>
        <taxon>Pseudomonadati</taxon>
        <taxon>Pseudomonadota</taxon>
        <taxon>Alphaproteobacteria</taxon>
        <taxon>Sphingomonadales</taxon>
        <taxon>Erythrobacteraceae</taxon>
        <taxon>Qipengyuania</taxon>
    </lineage>
</organism>
<proteinExistence type="predicted"/>
<dbReference type="Pfam" id="PF04214">
    <property type="entry name" value="DUF411"/>
    <property type="match status" value="1"/>
</dbReference>
<name>A0A844XZL6_9SPHN</name>
<reference evidence="2 3" key="1">
    <citation type="submission" date="2019-12" db="EMBL/GenBank/DDBJ databases">
        <title>Genomic-based taxomic classification of the family Erythrobacteraceae.</title>
        <authorList>
            <person name="Xu L."/>
        </authorList>
    </citation>
    <scope>NUCLEOTIDE SEQUENCE [LARGE SCALE GENOMIC DNA]</scope>
    <source>
        <strain evidence="2 3">DSM 16225</strain>
    </source>
</reference>
<dbReference type="RefSeq" id="WP_160607338.1">
    <property type="nucleotide sequence ID" value="NZ_WTYF01000004.1"/>
</dbReference>
<dbReference type="Proteomes" id="UP000444185">
    <property type="component" value="Unassembled WGS sequence"/>
</dbReference>
<comment type="caution">
    <text evidence="2">The sequence shown here is derived from an EMBL/GenBank/DDBJ whole genome shotgun (WGS) entry which is preliminary data.</text>
</comment>
<dbReference type="OrthoDB" id="14727at2"/>
<accession>A0A844XZL6</accession>
<dbReference type="EMBL" id="WTYF01000004">
    <property type="protein sequence ID" value="MXO50769.1"/>
    <property type="molecule type" value="Genomic_DNA"/>
</dbReference>
<protein>
    <submittedName>
        <fullName evidence="2">DUF411 domain-containing protein</fullName>
    </submittedName>
</protein>
<feature type="signal peptide" evidence="1">
    <location>
        <begin position="1"/>
        <end position="28"/>
    </location>
</feature>
<dbReference type="AlphaFoldDB" id="A0A844XZL6"/>
<evidence type="ECO:0000313" key="2">
    <source>
        <dbReference type="EMBL" id="MXO50769.1"/>
    </source>
</evidence>